<sequence length="106" mass="11374">MTFVHLGLLLLGIVAAVAASDVLGHRGVGRWPVALGALVLVLVGGYTYSAPVSAFALGAAIGVAVMFGAERVRSFSRTRRRYREASAARREHDARIERAARGREDR</sequence>
<evidence type="ECO:0000313" key="3">
    <source>
        <dbReference type="EMBL" id="UYG17142.1"/>
    </source>
</evidence>
<feature type="region of interest" description="Disordered" evidence="1">
    <location>
        <begin position="82"/>
        <end position="106"/>
    </location>
</feature>
<accession>A0ABY6G206</accession>
<feature type="compositionally biased region" description="Basic and acidic residues" evidence="1">
    <location>
        <begin position="83"/>
        <end position="106"/>
    </location>
</feature>
<evidence type="ECO:0000256" key="1">
    <source>
        <dbReference type="SAM" id="MobiDB-lite"/>
    </source>
</evidence>
<organism evidence="3 4">
    <name type="scientific">Brachybacterium huguangmaarense</name>
    <dbReference type="NCBI Taxonomy" id="1652028"/>
    <lineage>
        <taxon>Bacteria</taxon>
        <taxon>Bacillati</taxon>
        <taxon>Actinomycetota</taxon>
        <taxon>Actinomycetes</taxon>
        <taxon>Micrococcales</taxon>
        <taxon>Dermabacteraceae</taxon>
        <taxon>Brachybacterium</taxon>
    </lineage>
</organism>
<reference evidence="3" key="1">
    <citation type="submission" date="2022-10" db="EMBL/GenBank/DDBJ databases">
        <title>Whole-Genome Sequencing of Brachybacterium huguangmaarense BRM-3, Isolated from Betula schmidtii.</title>
        <authorList>
            <person name="Haam D."/>
        </authorList>
    </citation>
    <scope>NUCLEOTIDE SEQUENCE</scope>
    <source>
        <strain evidence="3">BRM-3</strain>
    </source>
</reference>
<protein>
    <submittedName>
        <fullName evidence="3">Uncharacterized protein</fullName>
    </submittedName>
</protein>
<keyword evidence="2" id="KW-1133">Transmembrane helix</keyword>
<keyword evidence="2" id="KW-0812">Transmembrane</keyword>
<gene>
    <name evidence="3" type="ORF">BRM3_01515</name>
</gene>
<feature type="transmembrane region" description="Helical" evidence="2">
    <location>
        <begin position="48"/>
        <end position="69"/>
    </location>
</feature>
<dbReference type="Proteomes" id="UP001164305">
    <property type="component" value="Chromosome"/>
</dbReference>
<evidence type="ECO:0000256" key="2">
    <source>
        <dbReference type="SAM" id="Phobius"/>
    </source>
</evidence>
<dbReference type="EMBL" id="CP107020">
    <property type="protein sequence ID" value="UYG17142.1"/>
    <property type="molecule type" value="Genomic_DNA"/>
</dbReference>
<keyword evidence="2" id="KW-0472">Membrane</keyword>
<name>A0ABY6G206_9MICO</name>
<keyword evidence="4" id="KW-1185">Reference proteome</keyword>
<proteinExistence type="predicted"/>
<dbReference type="RefSeq" id="WP_263594351.1">
    <property type="nucleotide sequence ID" value="NZ_CP107020.1"/>
</dbReference>
<evidence type="ECO:0000313" key="4">
    <source>
        <dbReference type="Proteomes" id="UP001164305"/>
    </source>
</evidence>